<dbReference type="SMART" id="SM00354">
    <property type="entry name" value="HTH_LACI"/>
    <property type="match status" value="1"/>
</dbReference>
<dbReference type="GO" id="GO:0003700">
    <property type="term" value="F:DNA-binding transcription factor activity"/>
    <property type="evidence" value="ECO:0007669"/>
    <property type="project" value="TreeGrafter"/>
</dbReference>
<dbReference type="RefSeq" id="WP_144231223.1">
    <property type="nucleotide sequence ID" value="NZ_CAZZQF010000001.1"/>
</dbReference>
<dbReference type="InterPro" id="IPR010982">
    <property type="entry name" value="Lambda_DNA-bd_dom_sf"/>
</dbReference>
<proteinExistence type="predicted"/>
<keyword evidence="1" id="KW-0805">Transcription regulation</keyword>
<dbReference type="PANTHER" id="PTHR30146">
    <property type="entry name" value="LACI-RELATED TRANSCRIPTIONAL REPRESSOR"/>
    <property type="match status" value="1"/>
</dbReference>
<dbReference type="PROSITE" id="PS50932">
    <property type="entry name" value="HTH_LACI_2"/>
    <property type="match status" value="1"/>
</dbReference>
<dbReference type="EMBL" id="JAADJO010000008">
    <property type="protein sequence ID" value="NDJ73799.1"/>
    <property type="molecule type" value="Genomic_DNA"/>
</dbReference>
<dbReference type="GO" id="GO:0000976">
    <property type="term" value="F:transcription cis-regulatory region binding"/>
    <property type="evidence" value="ECO:0007669"/>
    <property type="project" value="TreeGrafter"/>
</dbReference>
<dbReference type="SUPFAM" id="SSF47413">
    <property type="entry name" value="lambda repressor-like DNA-binding domains"/>
    <property type="match status" value="1"/>
</dbReference>
<evidence type="ECO:0000256" key="1">
    <source>
        <dbReference type="ARBA" id="ARBA00023015"/>
    </source>
</evidence>
<dbReference type="InterPro" id="IPR028082">
    <property type="entry name" value="Peripla_BP_I"/>
</dbReference>
<gene>
    <name evidence="5" type="ORF">GWG61_04685</name>
</gene>
<keyword evidence="3" id="KW-0804">Transcription</keyword>
<reference evidence="5" key="1">
    <citation type="submission" date="2020-01" db="EMBL/GenBank/DDBJ databases">
        <title>Vaginal microbiome of pregnant Indian women: Insights into the genome of dominants Lactobacillus species.</title>
        <authorList>
            <person name="Das B."/>
            <person name="Mehta O."/>
            <person name="Ghosh T.S."/>
            <person name="Kothidar A."/>
            <person name="Gowtham M.R."/>
            <person name="Mitra R."/>
            <person name="Kshetrapal P."/>
            <person name="Wadhwa N."/>
            <person name="Thiruvengadam R."/>
            <person name="Nair G.B."/>
            <person name="Bhatnagar S."/>
            <person name="Das B."/>
        </authorList>
    </citation>
    <scope>NUCLEOTIDE SEQUENCE</scope>
    <source>
        <strain evidence="5">Indica</strain>
    </source>
</reference>
<comment type="caution">
    <text evidence="5">The sequence shown here is derived from an EMBL/GenBank/DDBJ whole genome shotgun (WGS) entry which is preliminary data.</text>
</comment>
<name>A0A6B2FU97_9LACO</name>
<dbReference type="Pfam" id="PF00356">
    <property type="entry name" value="LacI"/>
    <property type="match status" value="1"/>
</dbReference>
<dbReference type="Pfam" id="PF13377">
    <property type="entry name" value="Peripla_BP_3"/>
    <property type="match status" value="1"/>
</dbReference>
<evidence type="ECO:0000256" key="2">
    <source>
        <dbReference type="ARBA" id="ARBA00023125"/>
    </source>
</evidence>
<dbReference type="InterPro" id="IPR046335">
    <property type="entry name" value="LacI/GalR-like_sensor"/>
</dbReference>
<dbReference type="Gene3D" id="1.10.260.40">
    <property type="entry name" value="lambda repressor-like DNA-binding domains"/>
    <property type="match status" value="1"/>
</dbReference>
<dbReference type="SUPFAM" id="SSF53822">
    <property type="entry name" value="Periplasmic binding protein-like I"/>
    <property type="match status" value="1"/>
</dbReference>
<dbReference type="InterPro" id="IPR000843">
    <property type="entry name" value="HTH_LacI"/>
</dbReference>
<keyword evidence="2" id="KW-0238">DNA-binding</keyword>
<dbReference type="CDD" id="cd01392">
    <property type="entry name" value="HTH_LacI"/>
    <property type="match status" value="1"/>
</dbReference>
<dbReference type="AlphaFoldDB" id="A0A6B2FU97"/>
<protein>
    <submittedName>
        <fullName evidence="5">LacI family transcriptional regulator</fullName>
    </submittedName>
</protein>
<evidence type="ECO:0000313" key="5">
    <source>
        <dbReference type="EMBL" id="NDJ73799.1"/>
    </source>
</evidence>
<sequence length="339" mass="38114">MKLKMSDIAKEAGVSKAAVSFALNGKPGVSKETRKHIFKVIEEMGYEPLRKHKKGGVRKLTSISLVIIKDTSGMMSRSYASLPFFDSLVSHLSDNVGGFGGEVQIITLNIRNLKKDLEENDALKNSKASIVLATDLNKKQVLFLNSKIKNAIFIDNYFEDVDADFVSIDNFQGGYNAGKFIVDSGYTEIGYVASNRIITNFLKRREGFRAALKEKTIEVPSDFVFSLNPTELKGTLPEFFYSGQEYPHAIFCEDDYMALRLVKELTRIGTKIPEKVAIMGFDDIFEDTMINPELTTIHVPIEQIVRQAINQLQEKVSNSNWLSQKSFISTKLIVRESLK</sequence>
<evidence type="ECO:0000256" key="3">
    <source>
        <dbReference type="ARBA" id="ARBA00023163"/>
    </source>
</evidence>
<dbReference type="PANTHER" id="PTHR30146:SF150">
    <property type="entry name" value="ARABINOSE METABOLISM TRANSCRIPTIONAL REPRESSOR"/>
    <property type="match status" value="1"/>
</dbReference>
<dbReference type="Gene3D" id="3.40.50.2300">
    <property type="match status" value="2"/>
</dbReference>
<feature type="domain" description="HTH lacI-type" evidence="4">
    <location>
        <begin position="3"/>
        <end position="51"/>
    </location>
</feature>
<evidence type="ECO:0000259" key="4">
    <source>
        <dbReference type="PROSITE" id="PS50932"/>
    </source>
</evidence>
<dbReference type="PROSITE" id="PS00356">
    <property type="entry name" value="HTH_LACI_1"/>
    <property type="match status" value="1"/>
</dbReference>
<accession>A0A6B2FU97</accession>
<organism evidence="5">
    <name type="scientific">Lactobacillus paragasseri</name>
    <dbReference type="NCBI Taxonomy" id="2107999"/>
    <lineage>
        <taxon>Bacteria</taxon>
        <taxon>Bacillati</taxon>
        <taxon>Bacillota</taxon>
        <taxon>Bacilli</taxon>
        <taxon>Lactobacillales</taxon>
        <taxon>Lactobacillaceae</taxon>
        <taxon>Lactobacillus</taxon>
    </lineage>
</organism>